<dbReference type="EMBL" id="AAWL01000002">
    <property type="protein sequence ID" value="EAX48582.1"/>
    <property type="molecule type" value="Genomic_DNA"/>
</dbReference>
<dbReference type="AlphaFoldDB" id="A1HMU9"/>
<dbReference type="InterPro" id="IPR020667">
    <property type="entry name" value="DNA_mismatch_repair_MutL"/>
</dbReference>
<dbReference type="InterPro" id="IPR042121">
    <property type="entry name" value="MutL_C_regsub"/>
</dbReference>
<dbReference type="PANTHER" id="PTHR10073:SF12">
    <property type="entry name" value="DNA MISMATCH REPAIR PROTEIN MLH1"/>
    <property type="match status" value="1"/>
</dbReference>
<dbReference type="InterPro" id="IPR002099">
    <property type="entry name" value="MutL/Mlh/PMS"/>
</dbReference>
<dbReference type="GO" id="GO:0140664">
    <property type="term" value="F:ATP-dependent DNA damage sensor activity"/>
    <property type="evidence" value="ECO:0007669"/>
    <property type="project" value="InterPro"/>
</dbReference>
<name>A1HMU9_9FIRM</name>
<dbReference type="Gene3D" id="3.30.1540.20">
    <property type="entry name" value="MutL, C-terminal domain, dimerisation subdomain"/>
    <property type="match status" value="1"/>
</dbReference>
<organism evidence="7 8">
    <name type="scientific">Thermosinus carboxydivorans Nor1</name>
    <dbReference type="NCBI Taxonomy" id="401526"/>
    <lineage>
        <taxon>Bacteria</taxon>
        <taxon>Bacillati</taxon>
        <taxon>Bacillota</taxon>
        <taxon>Negativicutes</taxon>
        <taxon>Selenomonadales</taxon>
        <taxon>Sporomusaceae</taxon>
        <taxon>Thermosinus</taxon>
    </lineage>
</organism>
<evidence type="ECO:0000259" key="5">
    <source>
        <dbReference type="SMART" id="SM00853"/>
    </source>
</evidence>
<feature type="domain" description="DNA mismatch repair protein S5" evidence="6">
    <location>
        <begin position="210"/>
        <end position="328"/>
    </location>
</feature>
<keyword evidence="2 4" id="KW-0227">DNA damage</keyword>
<dbReference type="InterPro" id="IPR013507">
    <property type="entry name" value="DNA_mismatch_S5_2-like"/>
</dbReference>
<dbReference type="PROSITE" id="PS00058">
    <property type="entry name" value="DNA_MISMATCH_REPAIR_1"/>
    <property type="match status" value="1"/>
</dbReference>
<dbReference type="Gene3D" id="3.30.230.10">
    <property type="match status" value="1"/>
</dbReference>
<proteinExistence type="inferred from homology"/>
<evidence type="ECO:0000313" key="8">
    <source>
        <dbReference type="Proteomes" id="UP000005139"/>
    </source>
</evidence>
<comment type="function">
    <text evidence="4">This protein is involved in the repair of mismatches in DNA. It is required for dam-dependent methyl-directed DNA mismatch repair. May act as a 'molecular matchmaker', a protein that promotes the formation of a stable complex between two or more DNA-binding proteins in an ATP-dependent manner without itself being part of a final effector complex.</text>
</comment>
<dbReference type="GO" id="GO:0005524">
    <property type="term" value="F:ATP binding"/>
    <property type="evidence" value="ECO:0007669"/>
    <property type="project" value="InterPro"/>
</dbReference>
<dbReference type="NCBIfam" id="TIGR00585">
    <property type="entry name" value="mutl"/>
    <property type="match status" value="1"/>
</dbReference>
<keyword evidence="3 4" id="KW-0234">DNA repair</keyword>
<evidence type="ECO:0000256" key="3">
    <source>
        <dbReference type="ARBA" id="ARBA00023204"/>
    </source>
</evidence>
<dbReference type="GO" id="GO:0006298">
    <property type="term" value="P:mismatch repair"/>
    <property type="evidence" value="ECO:0007669"/>
    <property type="project" value="UniProtKB-UniRule"/>
</dbReference>
<protein>
    <recommendedName>
        <fullName evidence="4">DNA mismatch repair protein MutL</fullName>
    </recommendedName>
</protein>
<evidence type="ECO:0000256" key="4">
    <source>
        <dbReference type="HAMAP-Rule" id="MF_00149"/>
    </source>
</evidence>
<dbReference type="RefSeq" id="WP_007288353.1">
    <property type="nucleotide sequence ID" value="NZ_AAWL01000002.1"/>
</dbReference>
<dbReference type="FunFam" id="3.30.565.10:FF:000003">
    <property type="entry name" value="DNA mismatch repair endonuclease MutL"/>
    <property type="match status" value="1"/>
</dbReference>
<dbReference type="PANTHER" id="PTHR10073">
    <property type="entry name" value="DNA MISMATCH REPAIR PROTEIN MLH, PMS, MUTL"/>
    <property type="match status" value="1"/>
</dbReference>
<dbReference type="HAMAP" id="MF_00149">
    <property type="entry name" value="DNA_mis_repair"/>
    <property type="match status" value="1"/>
</dbReference>
<dbReference type="GO" id="GO:0016887">
    <property type="term" value="F:ATP hydrolysis activity"/>
    <property type="evidence" value="ECO:0007669"/>
    <property type="project" value="InterPro"/>
</dbReference>
<dbReference type="SUPFAM" id="SSF54211">
    <property type="entry name" value="Ribosomal protein S5 domain 2-like"/>
    <property type="match status" value="1"/>
</dbReference>
<dbReference type="eggNOG" id="COG0323">
    <property type="taxonomic scope" value="Bacteria"/>
</dbReference>
<dbReference type="Gene3D" id="3.30.565.10">
    <property type="entry name" value="Histidine kinase-like ATPase, C-terminal domain"/>
    <property type="match status" value="1"/>
</dbReference>
<comment type="similarity">
    <text evidence="1 4">Belongs to the DNA mismatch repair MutL/HexB family.</text>
</comment>
<evidence type="ECO:0000256" key="2">
    <source>
        <dbReference type="ARBA" id="ARBA00022763"/>
    </source>
</evidence>
<comment type="caution">
    <text evidence="7">The sequence shown here is derived from an EMBL/GenBank/DDBJ whole genome shotgun (WGS) entry which is preliminary data.</text>
</comment>
<dbReference type="InterPro" id="IPR014762">
    <property type="entry name" value="DNA_mismatch_repair_CS"/>
</dbReference>
<dbReference type="GO" id="GO:0030983">
    <property type="term" value="F:mismatched DNA binding"/>
    <property type="evidence" value="ECO:0007669"/>
    <property type="project" value="InterPro"/>
</dbReference>
<reference evidence="7 8" key="1">
    <citation type="submission" date="2007-01" db="EMBL/GenBank/DDBJ databases">
        <title>Annotation of the draft genome assembly of Thermosinus carboxydivorans Nor1.</title>
        <authorList>
            <consortium name="US DOE Joint Genome Institute (JGI-ORNL)"/>
            <person name="Larimer F."/>
            <person name="Land M."/>
            <person name="Hauser L."/>
        </authorList>
    </citation>
    <scope>NUCLEOTIDE SEQUENCE [LARGE SCALE GENOMIC DNA]</scope>
    <source>
        <strain evidence="7 8">Nor1</strain>
    </source>
</reference>
<dbReference type="GO" id="GO:0032300">
    <property type="term" value="C:mismatch repair complex"/>
    <property type="evidence" value="ECO:0007669"/>
    <property type="project" value="InterPro"/>
</dbReference>
<accession>A1HMU9</accession>
<dbReference type="InterPro" id="IPR037198">
    <property type="entry name" value="MutL_C_sf"/>
</dbReference>
<dbReference type="InterPro" id="IPR020568">
    <property type="entry name" value="Ribosomal_Su5_D2-typ_SF"/>
</dbReference>
<dbReference type="InterPro" id="IPR036890">
    <property type="entry name" value="HATPase_C_sf"/>
</dbReference>
<dbReference type="Pfam" id="PF13589">
    <property type="entry name" value="HATPase_c_3"/>
    <property type="match status" value="1"/>
</dbReference>
<dbReference type="Pfam" id="PF08676">
    <property type="entry name" value="MutL_C"/>
    <property type="match status" value="1"/>
</dbReference>
<dbReference type="SMART" id="SM01340">
    <property type="entry name" value="DNA_mis_repair"/>
    <property type="match status" value="1"/>
</dbReference>
<dbReference type="SMART" id="SM00853">
    <property type="entry name" value="MutL_C"/>
    <property type="match status" value="1"/>
</dbReference>
<evidence type="ECO:0000259" key="6">
    <source>
        <dbReference type="SMART" id="SM01340"/>
    </source>
</evidence>
<dbReference type="Pfam" id="PF01119">
    <property type="entry name" value="DNA_mis_repair"/>
    <property type="match status" value="1"/>
</dbReference>
<dbReference type="CDD" id="cd00782">
    <property type="entry name" value="MutL_Trans"/>
    <property type="match status" value="1"/>
</dbReference>
<dbReference type="CDD" id="cd16926">
    <property type="entry name" value="HATPase_MutL-MLH-PMS-like"/>
    <property type="match status" value="1"/>
</dbReference>
<dbReference type="Gene3D" id="3.30.1370.100">
    <property type="entry name" value="MutL, C-terminal domain, regulatory subdomain"/>
    <property type="match status" value="1"/>
</dbReference>
<keyword evidence="8" id="KW-1185">Reference proteome</keyword>
<dbReference type="Proteomes" id="UP000005139">
    <property type="component" value="Unassembled WGS sequence"/>
</dbReference>
<evidence type="ECO:0000256" key="1">
    <source>
        <dbReference type="ARBA" id="ARBA00006082"/>
    </source>
</evidence>
<dbReference type="SUPFAM" id="SSF55874">
    <property type="entry name" value="ATPase domain of HSP90 chaperone/DNA topoisomerase II/histidine kinase"/>
    <property type="match status" value="1"/>
</dbReference>
<evidence type="ECO:0000313" key="7">
    <source>
        <dbReference type="EMBL" id="EAX48582.1"/>
    </source>
</evidence>
<dbReference type="InterPro" id="IPR038973">
    <property type="entry name" value="MutL/Mlh/Pms-like"/>
</dbReference>
<dbReference type="SUPFAM" id="SSF118116">
    <property type="entry name" value="DNA mismatch repair protein MutL"/>
    <property type="match status" value="1"/>
</dbReference>
<dbReference type="InterPro" id="IPR042120">
    <property type="entry name" value="MutL_C_dimsub"/>
</dbReference>
<dbReference type="InterPro" id="IPR014721">
    <property type="entry name" value="Ribsml_uS5_D2-typ_fold_subgr"/>
</dbReference>
<reference evidence="7 8" key="2">
    <citation type="submission" date="2007-01" db="EMBL/GenBank/DDBJ databases">
        <title>Sequencing of the draft genome and assembly of Thermosinus carboxydivorans Nor1.</title>
        <authorList>
            <consortium name="US DOE Joint Genome Institute (JGI-PGF)"/>
            <person name="Copeland A."/>
            <person name="Lucas S."/>
            <person name="Lapidus A."/>
            <person name="Barry K."/>
            <person name="Glavina del Rio T."/>
            <person name="Dalin E."/>
            <person name="Tice H."/>
            <person name="Bruce D."/>
            <person name="Pitluck S."/>
            <person name="Richardson P."/>
        </authorList>
    </citation>
    <scope>NUCLEOTIDE SEQUENCE [LARGE SCALE GENOMIC DNA]</scope>
    <source>
        <strain evidence="7 8">Nor1</strain>
    </source>
</reference>
<gene>
    <name evidence="4" type="primary">mutL</name>
    <name evidence="7" type="ORF">TcarDRAFT_2054</name>
</gene>
<feature type="domain" description="MutL C-terminal dimerisation" evidence="5">
    <location>
        <begin position="419"/>
        <end position="559"/>
    </location>
</feature>
<sequence>MITTIRVLDETTANKIAAGEVVERPASVVKELVENSIDAQSRSIEVEIVDGGINYIRVSDDGIGMSAADARLAILRHATSKIRTADDLYNINSLGFRGEALPSIAAVSRFTLTTRLHAEPIGTYIEIQGGLVTDIREAGGSVGTTVTVSDLFFNTPARRKFLKTPATESAYIHDILGKIALARPDVAIKLINNKRQVLATTGTGRLFDAAASLYGYKAATELLPLDYTDGDIHITGYVGKPHLLKSSRQWQTWTVNGRTISNRMLSKALDNAYHSLLPKNGFPLAIIQIVIPSDKVDVNVHPQKNEVKFSDEQAVFRAVYKAVLSALETAKGPQQIAATVSLPASSPGKIAEEFKRTPENNVVPAALFMLKESNAPVWREETLPVTTVRETMQSATELPAIRYGLHQDTHDRSSLVLRVLGQINDCFIVAAGSDGLYIIDQHAAHERILYEHLAQSAGRVPAQQLLVPRVVDFDERDIDLILQNEPLFYELGFRLEQIGPRSMRLLEVPSDIPGTEIEGLLREILSALHNMQTPKAHEIRHIFLQTAACRSAVKAGENLNMRQMQALIDELCSTNRPYTCPHGRPAIVRFTSAELAKMFKRQ</sequence>
<dbReference type="InterPro" id="IPR014790">
    <property type="entry name" value="MutL_C"/>
</dbReference>